<dbReference type="PROSITE" id="PS50072">
    <property type="entry name" value="CSA_PPIASE_2"/>
    <property type="match status" value="1"/>
</dbReference>
<keyword evidence="2" id="KW-0413">Isomerase</keyword>
<sequence>MGFANDANILNPLVYLDVQIGDEDVGRVVIELFHKIVPQTAENFRQLCTGEKGIGVNGKRLHYKGSFFHRAVPEFMIQGGDIINFDGSGGESIYGPTFDDENFELKHETPGTVSMVNYGRPNTNNSQFFISTSPCPHLDDTNVVFGKVIFGLGAVREVSTSPCTEGKPTVQCMIKDCGEVRHGEKWETFDQDGDVFPSFPEDWHVSTADLECQDISSVVNTIKSSGNHYFSNANYSSANAKYKKALRYLEWYSRQCPNKPGAENLKVVCLLNAAAVSLKFEDHKRVLRLCSEALEIDPNNVKALFRRAQSNRHLSNYEAALDDLKKCHQSIPTNKSIFQEMKIVNQLMNSYKTLEKKRCLRMMKS</sequence>
<dbReference type="PANTHER" id="PTHR11071:SF497">
    <property type="entry name" value="CYCLOPHILIN 40, ISOFORM A"/>
    <property type="match status" value="1"/>
</dbReference>
<proteinExistence type="predicted"/>
<accession>A0ABN7AEW7</accession>
<dbReference type="SUPFAM" id="SSF48452">
    <property type="entry name" value="TPR-like"/>
    <property type="match status" value="1"/>
</dbReference>
<dbReference type="InterPro" id="IPR019734">
    <property type="entry name" value="TPR_rpt"/>
</dbReference>
<dbReference type="InterPro" id="IPR002130">
    <property type="entry name" value="Cyclophilin-type_PPIase_dom"/>
</dbReference>
<evidence type="ECO:0000313" key="2">
    <source>
        <dbReference type="EMBL" id="BES90588.1"/>
    </source>
</evidence>
<dbReference type="Pfam" id="PF00160">
    <property type="entry name" value="Pro_isomerase"/>
    <property type="match status" value="1"/>
</dbReference>
<dbReference type="InterPro" id="IPR029000">
    <property type="entry name" value="Cyclophilin-like_dom_sf"/>
</dbReference>
<dbReference type="SUPFAM" id="SSF50891">
    <property type="entry name" value="Cyclophilin-like"/>
    <property type="match status" value="1"/>
</dbReference>
<evidence type="ECO:0000259" key="1">
    <source>
        <dbReference type="PROSITE" id="PS50072"/>
    </source>
</evidence>
<dbReference type="Proteomes" id="UP001307889">
    <property type="component" value="Chromosome 2"/>
</dbReference>
<protein>
    <submittedName>
        <fullName evidence="2">Cyclophilin type peptidyl-prolyl cis-trans isomerase/CLD</fullName>
    </submittedName>
</protein>
<evidence type="ECO:0000313" key="3">
    <source>
        <dbReference type="Proteomes" id="UP001307889"/>
    </source>
</evidence>
<reference evidence="2 3" key="1">
    <citation type="submission" date="2023-09" db="EMBL/GenBank/DDBJ databases">
        <title>Nesidiocoris tenuis whole genome shotgun sequence.</title>
        <authorList>
            <person name="Shibata T."/>
            <person name="Shimoda M."/>
            <person name="Kobayashi T."/>
            <person name="Uehara T."/>
        </authorList>
    </citation>
    <scope>NUCLEOTIDE SEQUENCE [LARGE SCALE GENOMIC DNA]</scope>
    <source>
        <strain evidence="2 3">Japan</strain>
    </source>
</reference>
<name>A0ABN7AEW7_9HEMI</name>
<dbReference type="EMBL" id="AP028910">
    <property type="protein sequence ID" value="BES90588.1"/>
    <property type="molecule type" value="Genomic_DNA"/>
</dbReference>
<dbReference type="GO" id="GO:0016853">
    <property type="term" value="F:isomerase activity"/>
    <property type="evidence" value="ECO:0007669"/>
    <property type="project" value="UniProtKB-KW"/>
</dbReference>
<gene>
    <name evidence="2" type="ORF">NTJ_03396</name>
</gene>
<feature type="domain" description="PPIase cyclophilin-type" evidence="1">
    <location>
        <begin position="15"/>
        <end position="179"/>
    </location>
</feature>
<dbReference type="PRINTS" id="PR00153">
    <property type="entry name" value="CSAPPISMRASE"/>
</dbReference>
<dbReference type="SMART" id="SM00028">
    <property type="entry name" value="TPR"/>
    <property type="match status" value="2"/>
</dbReference>
<dbReference type="InterPro" id="IPR011990">
    <property type="entry name" value="TPR-like_helical_dom_sf"/>
</dbReference>
<organism evidence="2 3">
    <name type="scientific">Nesidiocoris tenuis</name>
    <dbReference type="NCBI Taxonomy" id="355587"/>
    <lineage>
        <taxon>Eukaryota</taxon>
        <taxon>Metazoa</taxon>
        <taxon>Ecdysozoa</taxon>
        <taxon>Arthropoda</taxon>
        <taxon>Hexapoda</taxon>
        <taxon>Insecta</taxon>
        <taxon>Pterygota</taxon>
        <taxon>Neoptera</taxon>
        <taxon>Paraneoptera</taxon>
        <taxon>Hemiptera</taxon>
        <taxon>Heteroptera</taxon>
        <taxon>Panheteroptera</taxon>
        <taxon>Cimicomorpha</taxon>
        <taxon>Miridae</taxon>
        <taxon>Dicyphina</taxon>
        <taxon>Nesidiocoris</taxon>
    </lineage>
</organism>
<dbReference type="Gene3D" id="2.40.100.10">
    <property type="entry name" value="Cyclophilin-like"/>
    <property type="match status" value="1"/>
</dbReference>
<dbReference type="Gene3D" id="1.25.40.10">
    <property type="entry name" value="Tetratricopeptide repeat domain"/>
    <property type="match status" value="1"/>
</dbReference>
<dbReference type="PANTHER" id="PTHR11071">
    <property type="entry name" value="PEPTIDYL-PROLYL CIS-TRANS ISOMERASE"/>
    <property type="match status" value="1"/>
</dbReference>
<keyword evidence="3" id="KW-1185">Reference proteome</keyword>